<dbReference type="KEGG" id="blac:94343979"/>
<dbReference type="InterPro" id="IPR039226">
    <property type="entry name" value="Ski3/TTC37"/>
</dbReference>
<keyword evidence="6" id="KW-1185">Reference proteome</keyword>
<feature type="repeat" description="TPR" evidence="3">
    <location>
        <begin position="1060"/>
        <end position="1093"/>
    </location>
</feature>
<evidence type="ECO:0008006" key="7">
    <source>
        <dbReference type="Google" id="ProtNLM"/>
    </source>
</evidence>
<organism evidence="4 6">
    <name type="scientific">Bremia lactucae</name>
    <name type="common">Lettuce downy mildew</name>
    <dbReference type="NCBI Taxonomy" id="4779"/>
    <lineage>
        <taxon>Eukaryota</taxon>
        <taxon>Sar</taxon>
        <taxon>Stramenopiles</taxon>
        <taxon>Oomycota</taxon>
        <taxon>Peronosporomycetes</taxon>
        <taxon>Peronosporales</taxon>
        <taxon>Peronosporaceae</taxon>
        <taxon>Bremia</taxon>
    </lineage>
</organism>
<proteinExistence type="predicted"/>
<dbReference type="EMBL" id="SHOA02000002">
    <property type="protein sequence ID" value="TDH64936.1"/>
    <property type="molecule type" value="Genomic_DNA"/>
</dbReference>
<keyword evidence="2 3" id="KW-0802">TPR repeat</keyword>
<dbReference type="PROSITE" id="PS50005">
    <property type="entry name" value="TPR"/>
    <property type="match status" value="1"/>
</dbReference>
<dbReference type="GeneID" id="94343979"/>
<dbReference type="InterPro" id="IPR019734">
    <property type="entry name" value="TPR_rpt"/>
</dbReference>
<evidence type="ECO:0000313" key="5">
    <source>
        <dbReference type="EMBL" id="TDH65097.1"/>
    </source>
</evidence>
<dbReference type="InterPro" id="IPR011990">
    <property type="entry name" value="TPR-like_helical_dom_sf"/>
</dbReference>
<reference evidence="4 6" key="1">
    <citation type="journal article" date="2021" name="Genome Biol.">
        <title>AFLAP: assembly-free linkage analysis pipeline using k-mers from genome sequencing data.</title>
        <authorList>
            <person name="Fletcher K."/>
            <person name="Zhang L."/>
            <person name="Gil J."/>
            <person name="Han R."/>
            <person name="Cavanaugh K."/>
            <person name="Michelmore R."/>
        </authorList>
    </citation>
    <scope>NUCLEOTIDE SEQUENCE [LARGE SCALE GENOMIC DNA]</scope>
    <source>
        <strain evidence="4 6">SF5</strain>
    </source>
</reference>
<reference evidence="4" key="2">
    <citation type="submission" date="2021-07" db="EMBL/GenBank/DDBJ databases">
        <authorList>
            <person name="Fletcher K."/>
        </authorList>
    </citation>
    <scope>NUCLEOTIDE SEQUENCE</scope>
    <source>
        <strain evidence="4">SF5</strain>
    </source>
</reference>
<dbReference type="RefSeq" id="XP_067814596.1">
    <property type="nucleotide sequence ID" value="XM_067958308.1"/>
</dbReference>
<comment type="caution">
    <text evidence="4">The sequence shown here is derived from an EMBL/GenBank/DDBJ whole genome shotgun (WGS) entry which is preliminary data.</text>
</comment>
<dbReference type="PANTHER" id="PTHR15704:SF7">
    <property type="entry name" value="SUPERKILLER COMPLEX PROTEIN 3"/>
    <property type="match status" value="1"/>
</dbReference>
<evidence type="ECO:0000256" key="2">
    <source>
        <dbReference type="ARBA" id="ARBA00022803"/>
    </source>
</evidence>
<gene>
    <name evidence="5" type="ORF">CCR75_000200</name>
    <name evidence="4" type="ORF">CCR75_000204</name>
</gene>
<dbReference type="GO" id="GO:0055087">
    <property type="term" value="C:Ski complex"/>
    <property type="evidence" value="ECO:0007669"/>
    <property type="project" value="InterPro"/>
</dbReference>
<evidence type="ECO:0000313" key="6">
    <source>
        <dbReference type="Proteomes" id="UP000294530"/>
    </source>
</evidence>
<dbReference type="Proteomes" id="UP000294530">
    <property type="component" value="Unassembled WGS sequence"/>
</dbReference>
<keyword evidence="1" id="KW-0677">Repeat</keyword>
<dbReference type="SMART" id="SM00028">
    <property type="entry name" value="TPR"/>
    <property type="match status" value="7"/>
</dbReference>
<name>A0A976IAY4_BRELC</name>
<dbReference type="EMBL" id="SHOA02000002">
    <property type="protein sequence ID" value="TDH65097.1"/>
    <property type="molecule type" value="Genomic_DNA"/>
</dbReference>
<dbReference type="GO" id="GO:0006401">
    <property type="term" value="P:RNA catabolic process"/>
    <property type="evidence" value="ECO:0007669"/>
    <property type="project" value="InterPro"/>
</dbReference>
<evidence type="ECO:0000256" key="1">
    <source>
        <dbReference type="ARBA" id="ARBA00022737"/>
    </source>
</evidence>
<accession>A0A976IAY4</accession>
<dbReference type="Gene3D" id="1.25.40.10">
    <property type="entry name" value="Tetratricopeptide repeat domain"/>
    <property type="match status" value="4"/>
</dbReference>
<dbReference type="Pfam" id="PF13181">
    <property type="entry name" value="TPR_8"/>
    <property type="match status" value="1"/>
</dbReference>
<evidence type="ECO:0000313" key="4">
    <source>
        <dbReference type="EMBL" id="TDH64936.1"/>
    </source>
</evidence>
<dbReference type="SUPFAM" id="SSF48452">
    <property type="entry name" value="TPR-like"/>
    <property type="match status" value="3"/>
</dbReference>
<protein>
    <recommendedName>
        <fullName evidence="7">Tetratricopeptide repeat protein 37</fullName>
    </recommendedName>
</protein>
<sequence>MSTAMLKKMLLDAASALKAERFQEAQDAGRRVTQLDSNNFQAFMCIGIASLHLQQWANCEDACRRAADLKPDMPTPWKYLVDLFEAKNDYTSKLEPLQKLVDINFRSKKPKKCQKWVAEVARTAMKLNLLPKAFDSWYLLVGEQTRNLAQLSLENTPNNELPTPLSIWLDMLDLLQRPGFSLSECSGTLSMTALSHQFFAVVFRINLTAQNEEICAFRQRIDVSMAFFMRFHLDDLKSSKEKSDALKTVDSLAISIVERFPESKTAAEYLLLRSEDQDTHALSDLIMLSLAALMIEKSKEIAKCLSASYPNSPMVLVFQAIECLHVGDTNQAQEKFVKALAGYASSPFQECTLCIRVHVELASIALAARDIEGCLKRLALAKKIMADKMKLLGTGSPLPAVYSEVKVEFMTAKAHEYSAHFTAALKHYRKVIGSDDVGFKIKAVIAAAELLAMMDRPQEAIHIIDSLLLSEVENEEFSAALLCTLGWLHYKLGKLEQAQELLEENASKISPGDVLAKGQALKRLAIVYWHCGGSLQTMKTGCFSHLLQAAKLTPSDAEIFSWLGKWYQEIAKDNLRAEKCFLKALSLSSTNELAGLALSSLYDLQDKYETNVELWKRMTQNQETAPTWALLRLAQHIVDQNDEAAVGKLHLVLRNDPLNARHWVIMAHVYHHFSKHVSAQRSYVKAIELGENSWSVRCELARIEGSMFLFDDALKRIKPVVVGESSDDEPDVTVAAMIYCDLLFQQAKYLCVEGLYGRAAENLKEASATIKSLPSTSSFAHSVEACKLMGDIHCFAFYLTPNSFLSEGSTWVEFISAGRKAYEAGVLLAAKRENETTDGSDAVTAELYYDIGLGFWYESQALSNIRGIFRSAFSGETELDTETAIAKLTMKASTNFKLALKKDPSCALAWNGLALVSKNVLVKQFCWARAIQSGNSDASWANLGMFYLSQADAVPTAASLAQKSFLHLQSINSSNPAMWSGYAMLARRQANSPTQQRKTIEAFDCALQTGMHLDALLGLSMALLDDGATVGDLVTKAPEHKSELVLFYLKKYLERDPYNGRAWHALGVVQYRLKLYKEASVSYTRALSLTKSSEELKWDMLVTSFGELSSKRQDDKADEIELLRKISVKIKKLDGEESAIQTIVQAQLLHRQSKGDEAMKLLQAKLLHDEFQFSQADIIAVIGLSMASMLMEKFASQATSLAMACKNRLLLSINQAKSLFTTRDYENLRVVELYERSIGDENSNLTRLQALLQITDNTNSSTLWTRLGLATIDSEGFQMSRCLTQLMRSNAKTVPFCDESVERNYFNALLGLLKANSLGEDGFCLDAQKLIRAQPWNPHAYILAGTSILKRSNLAAKIDSHDITLRQLLRLLQIGLLNARGNEFCVAQLYLLISYCYVMLGEQAEAIANSTQALNRIEAGKEKATVNETVNTDLLEARLLSISNPNKAIKKYLNIIKSVSAAAAPCSNRIFPILIELGGHYEQWQLSNAAITVWKFLASITSTKSARSTADKNESSASTCLSSDGYLATCFFANLRLALVHGKRNQLKSARKHIKVAQALAETGEDLRPSTVAAFVESIFSN</sequence>
<dbReference type="OrthoDB" id="421075at2759"/>
<dbReference type="PANTHER" id="PTHR15704">
    <property type="entry name" value="SUPERKILLER 3 PROTEIN-RELATED"/>
    <property type="match status" value="1"/>
</dbReference>
<evidence type="ECO:0000256" key="3">
    <source>
        <dbReference type="PROSITE-ProRule" id="PRU00339"/>
    </source>
</evidence>